<organism evidence="1">
    <name type="scientific">viral metagenome</name>
    <dbReference type="NCBI Taxonomy" id="1070528"/>
    <lineage>
        <taxon>unclassified sequences</taxon>
        <taxon>metagenomes</taxon>
        <taxon>organismal metagenomes</taxon>
    </lineage>
</organism>
<dbReference type="AlphaFoldDB" id="A0A6M3LA81"/>
<accession>A0A6M3LA81</accession>
<sequence length="137" mass="15390">MQKVKLGEIYRARGTQNGDGKLENGIEDLIAVTDIPARFGVHLARLGNRLMTEMQAIEKQRVKLVQQYGTEKDGNYQVEGENTALFVAEFDAMLDQEIEFMGKVQIPATKMIRGETQDICIPVGCLMNLDPFIEIVE</sequence>
<name>A0A6M3LA81_9ZZZZ</name>
<protein>
    <submittedName>
        <fullName evidence="1">Uncharacterized protein</fullName>
    </submittedName>
</protein>
<proteinExistence type="predicted"/>
<reference evidence="1" key="1">
    <citation type="submission" date="2020-03" db="EMBL/GenBank/DDBJ databases">
        <title>The deep terrestrial virosphere.</title>
        <authorList>
            <person name="Holmfeldt K."/>
            <person name="Nilsson E."/>
            <person name="Simone D."/>
            <person name="Lopez-Fernandez M."/>
            <person name="Wu X."/>
            <person name="de Brujin I."/>
            <person name="Lundin D."/>
            <person name="Andersson A."/>
            <person name="Bertilsson S."/>
            <person name="Dopson M."/>
        </authorList>
    </citation>
    <scope>NUCLEOTIDE SEQUENCE</scope>
    <source>
        <strain evidence="1">MM415B03413</strain>
    </source>
</reference>
<evidence type="ECO:0000313" key="1">
    <source>
        <dbReference type="EMBL" id="QJA91259.1"/>
    </source>
</evidence>
<dbReference type="EMBL" id="MT142974">
    <property type="protein sequence ID" value="QJA91259.1"/>
    <property type="molecule type" value="Genomic_DNA"/>
</dbReference>
<gene>
    <name evidence="1" type="ORF">MM415B03413_0002</name>
</gene>